<feature type="domain" description="KIB1-4 beta-propeller" evidence="3">
    <location>
        <begin position="1868"/>
        <end position="2077"/>
    </location>
</feature>
<feature type="domain" description="KIB1-4 beta-propeller" evidence="3">
    <location>
        <begin position="524"/>
        <end position="681"/>
    </location>
</feature>
<feature type="domain" description="F-box" evidence="2">
    <location>
        <begin position="1784"/>
        <end position="1815"/>
    </location>
</feature>
<dbReference type="InterPro" id="IPR001810">
    <property type="entry name" value="F-box_dom"/>
</dbReference>
<dbReference type="InterPro" id="IPR005174">
    <property type="entry name" value="KIB1-4_b-propeller"/>
</dbReference>
<feature type="coiled-coil region" evidence="1">
    <location>
        <begin position="385"/>
        <end position="412"/>
    </location>
</feature>
<evidence type="ECO:0000256" key="1">
    <source>
        <dbReference type="SAM" id="Coils"/>
    </source>
</evidence>
<evidence type="ECO:0000313" key="4">
    <source>
        <dbReference type="EMBL" id="KAJ9563793.1"/>
    </source>
</evidence>
<dbReference type="EMBL" id="JARYMX010000002">
    <property type="protein sequence ID" value="KAJ9563793.1"/>
    <property type="molecule type" value="Genomic_DNA"/>
</dbReference>
<comment type="caution">
    <text evidence="4">The sequence shown here is derived from an EMBL/GenBank/DDBJ whole genome shotgun (WGS) entry which is preliminary data.</text>
</comment>
<evidence type="ECO:0000313" key="5">
    <source>
        <dbReference type="Proteomes" id="UP001172457"/>
    </source>
</evidence>
<dbReference type="PANTHER" id="PTHR33127">
    <property type="entry name" value="TRANSMEMBRANE PROTEIN"/>
    <property type="match status" value="1"/>
</dbReference>
<keyword evidence="5" id="KW-1185">Reference proteome</keyword>
<evidence type="ECO:0008006" key="6">
    <source>
        <dbReference type="Google" id="ProtNLM"/>
    </source>
</evidence>
<feature type="domain" description="KIB1-4 beta-propeller" evidence="3">
    <location>
        <begin position="921"/>
        <end position="1130"/>
    </location>
</feature>
<feature type="domain" description="KIB1-4 beta-propeller" evidence="3">
    <location>
        <begin position="1438"/>
        <end position="1679"/>
    </location>
</feature>
<evidence type="ECO:0000259" key="2">
    <source>
        <dbReference type="Pfam" id="PF00646"/>
    </source>
</evidence>
<organism evidence="4 5">
    <name type="scientific">Centaurea solstitialis</name>
    <name type="common">yellow star-thistle</name>
    <dbReference type="NCBI Taxonomy" id="347529"/>
    <lineage>
        <taxon>Eukaryota</taxon>
        <taxon>Viridiplantae</taxon>
        <taxon>Streptophyta</taxon>
        <taxon>Embryophyta</taxon>
        <taxon>Tracheophyta</taxon>
        <taxon>Spermatophyta</taxon>
        <taxon>Magnoliopsida</taxon>
        <taxon>eudicotyledons</taxon>
        <taxon>Gunneridae</taxon>
        <taxon>Pentapetalae</taxon>
        <taxon>asterids</taxon>
        <taxon>campanulids</taxon>
        <taxon>Asterales</taxon>
        <taxon>Asteraceae</taxon>
        <taxon>Carduoideae</taxon>
        <taxon>Cardueae</taxon>
        <taxon>Centaureinae</taxon>
        <taxon>Centaurea</taxon>
    </lineage>
</organism>
<dbReference type="PANTHER" id="PTHR33127:SF5">
    <property type="entry name" value="TRANSMEMBRANE PROTEIN"/>
    <property type="match status" value="1"/>
</dbReference>
<name>A0AA38TVA0_9ASTR</name>
<dbReference type="Pfam" id="PF03478">
    <property type="entry name" value="Beta-prop_KIB1-4"/>
    <property type="match status" value="4"/>
</dbReference>
<accession>A0AA38TVA0</accession>
<sequence length="2159" mass="247638">MFSSSSRACCKLTVLDAFDFQVFGSIGGVGVEIVFNGEIRLASLKSVSLILVESDLEIRVDVTTEFMEVFFDMLAVLFRETIYQGDGFQRPKFLKANIIKDYQSVILCRDDYEEVTNEFNGLLRCGELPAKLSRNNKLPFNTVMMKSSLTSSLPIAKIAISPLKSKAYYKKVGKSWKQDYLLSVLHELGSWRFARRKKRELGRFDYLGTLIASSRVASSRFVVPGKSGSRVVVPVKCGTWKLVLEKLGTGKKGSLNRFRERFPDDRVILERSIPGNKPGKRGTHEKWFSREGGKREVLFLGSVFLDSNLPLVLLGRSTKRSIVRVYPHFITSSLRKALHECDEESKQIILRCPKTFQPSGKAWAWHSHEPKFEPWERSLALWIKSREVEEKMHEAEARLAGANRKSLELDRRMQELHSDGVLKNNRLTVWCSCPHYSCPCSTAGSIYTTWCVSLQHILVRLPYSPATYPLPATYVQMAQKQICSGPIYDRLPPVSANYPWLVAQTLEEKDDNVNGEQIFYTVQNPTSLYRCRIPELLGRHIQGCFHGWVVLSNKDLDKWSLWNPVTSKFICLPRLILKDGGDSDEIGHCCLSSPPDDPGSILLFTRYSKPNIVFCRLDRKRKKLRWIEMSYSKQLMSITDIAEIELLHQPTCCNGKVYALTTRFDVIHLDIEVKEKQVVISLVRFARGPRGLLPGRPYSEFLKGSCEGLFVILVVTARNSSRPIGCKRSVTLSPPITSKLGGYIHLLDETRKVVYSYDVKDKIVSMSSMPFLDLLGNSQRIHFSVWTMPEFRFEGDNGEDECKYDAKQEEGKEDRTLVRSCKNDEVEFYGETNELQLLNLPFHVLEMIMKFSVGVEYLNFRATCKHCHLAAPVIQWNNEKARIRLQTYSLSSPWLMTFEKDRCIMTFTDPMFGDKYYIKASQELFYDKRILCSRYGWLLLFIDFERIVFFNPFTSDIRELPRVDHVDTFNFSAPPTSPDCVVVAFSKMHGMFYIHNVGREPFWRNLEFGAATVSFFEFPVFCGRDVYALTRDGGLQVLKDDNQSLETVVAKNPRSCCRESVKNFLVKCNEHLLLVIVGDFGEVEVFKLKDSTKEWEKMDGLGRHMIYICDATCLCVEAKTPEMENKIYFPRFYSKNEKLVFYSLDTCRYHTFDGRNVDEALMDIFETKQLYYPQAWIEPIESSYTYLPRTAGFVGLDDQQTETLATLRVAAGTPSHALRLMRLETASGDERVEAVDALDRLVVGVRHFDFRMVIEYAVIESSYTYLPRTVGFVGLYDQQTETLATLRVAAGTPSHALRLMRLETASGDERVEAVDALDRLVVGVRHFDFRMVIEYAVSMIVSGYVCVLTKLYAYPVVVLSFSVRYFPEGKGEGYRVRLRDGNGKAKVAKEMAQKEICSGPMYDRLPPLSANYPWLVAQTLEEKDENVNGEQIFYTVQNPTSLYRCRIPELLGRNIEGCFHGWVVLTNKDRDKWSLWNPVTSKFICLPRLILKDGGDSEDFGHCCLSSPPDDPGSILLFTRYSTPNIVFCRLDRKRKKLRWIEMSYSNQLISITDIGPEYDHFLYQPTCCNGKVYALTTVSLDVIHLHIEVKEKEVVISLVPFASLPVDDMIAGRHHRSFLKGSCEELFIIRVVKGIYGNRPIEVCLYKLDMTSMVWVKMNELKGMVFFIGWWHRSVSWSPPIASELGGYIHILEETRKVIYSYDVKDKIISMSSMHFPDLPGNSHRSHISVWTMPEFRLFEGDNGEAKCKSDAKQDEGKEDWTLVRSRKHDVVEFYGKTNELQLLNLPFHVLEMIMKLCVGLEYLNFRATCKRCHLAAPVIQWSKEKARMRLQTYSLSSPWLMTFEKHRCIITFTDPMFGDKYYIKASQELFYDKRILCSRYGWLLLFIDFKRIVFFNPFTSDIRELPRVPHVDKFHFSAPPTSPDCVVVAFSKLYGSFYLHAVGREPFWRILEFGDAIVSFFDFPVFCGRDVYALTKEGGIQVLKDDNQSLETVVAKSPSSCCRDSVKNFLVKCDEHLLLVIVGDFGEVEVFKLKDSTKEWEKMDGLGRHMIYICDSTCLCMDAKTPEMENKIYFPGFYSKNEKLVFYSLDTCRTGPECRCYCSPHVLSPLTGGGTQERPDDDADKYNQAMVSFGVSVMLHASNSKYCNGFKLTHGGD</sequence>
<evidence type="ECO:0000259" key="3">
    <source>
        <dbReference type="Pfam" id="PF03478"/>
    </source>
</evidence>
<gene>
    <name evidence="4" type="ORF">OSB04_008953</name>
</gene>
<dbReference type="Proteomes" id="UP001172457">
    <property type="component" value="Chromosome 2"/>
</dbReference>
<proteinExistence type="predicted"/>
<protein>
    <recommendedName>
        <fullName evidence="6">F-box domain-containing protein</fullName>
    </recommendedName>
</protein>
<reference evidence="4" key="1">
    <citation type="submission" date="2023-03" db="EMBL/GenBank/DDBJ databases">
        <title>Chromosome-scale reference genome and RAD-based genetic map of yellow starthistle (Centaurea solstitialis) reveal putative structural variation and QTLs associated with invader traits.</title>
        <authorList>
            <person name="Reatini B."/>
            <person name="Cang F.A."/>
            <person name="Jiang Q."/>
            <person name="Mckibben M.T.W."/>
            <person name="Barker M.S."/>
            <person name="Rieseberg L.H."/>
            <person name="Dlugosch K.M."/>
        </authorList>
    </citation>
    <scope>NUCLEOTIDE SEQUENCE</scope>
    <source>
        <strain evidence="4">CAN-66</strain>
        <tissue evidence="4">Leaf</tissue>
    </source>
</reference>
<dbReference type="Pfam" id="PF00646">
    <property type="entry name" value="F-box"/>
    <property type="match status" value="1"/>
</dbReference>
<keyword evidence="1" id="KW-0175">Coiled coil</keyword>